<name>A0A1I0GLY5_9FIRM</name>
<dbReference type="AlphaFoldDB" id="A0A1I0GLY5"/>
<sequence>MCGNCEHHKRIDGEWVCDNEESENYGLETEYYDGCFDEVKKGE</sequence>
<accession>A0A1I0GLY5</accession>
<proteinExistence type="predicted"/>
<reference evidence="1 2" key="1">
    <citation type="submission" date="2016-10" db="EMBL/GenBank/DDBJ databases">
        <authorList>
            <person name="Varghese N."/>
            <person name="Submissions S."/>
        </authorList>
    </citation>
    <scope>NUCLEOTIDE SEQUENCE [LARGE SCALE GENOMIC DNA]</scope>
    <source>
        <strain evidence="1 2">NLAE-zl-C196</strain>
    </source>
</reference>
<evidence type="ECO:0000313" key="1">
    <source>
        <dbReference type="EMBL" id="SET72051.1"/>
    </source>
</evidence>
<gene>
    <name evidence="1" type="ORF">SAMN05216521_102080</name>
</gene>
<evidence type="ECO:0000313" key="2">
    <source>
        <dbReference type="Proteomes" id="UP000182121"/>
    </source>
</evidence>
<dbReference type="RefSeq" id="WP_278336263.1">
    <property type="nucleotide sequence ID" value="NZ_FOIO01000020.1"/>
</dbReference>
<dbReference type="Proteomes" id="UP000182121">
    <property type="component" value="Unassembled WGS sequence"/>
</dbReference>
<dbReference type="EMBL" id="FOIO01000020">
    <property type="protein sequence ID" value="SET72051.1"/>
    <property type="molecule type" value="Genomic_DNA"/>
</dbReference>
<comment type="caution">
    <text evidence="1">The sequence shown here is derived from an EMBL/GenBank/DDBJ whole genome shotgun (WGS) entry which is preliminary data.</text>
</comment>
<protein>
    <submittedName>
        <fullName evidence="1">Uncharacterized protein</fullName>
    </submittedName>
</protein>
<organism evidence="1 2">
    <name type="scientific">Enterocloster clostridioformis</name>
    <dbReference type="NCBI Taxonomy" id="1531"/>
    <lineage>
        <taxon>Bacteria</taxon>
        <taxon>Bacillati</taxon>
        <taxon>Bacillota</taxon>
        <taxon>Clostridia</taxon>
        <taxon>Lachnospirales</taxon>
        <taxon>Lachnospiraceae</taxon>
        <taxon>Enterocloster</taxon>
    </lineage>
</organism>